<dbReference type="Gene3D" id="3.40.50.2020">
    <property type="match status" value="1"/>
</dbReference>
<proteinExistence type="inferred from homology"/>
<evidence type="ECO:0000313" key="4">
    <source>
        <dbReference type="Proteomes" id="UP001500191"/>
    </source>
</evidence>
<dbReference type="RefSeq" id="WP_343759231.1">
    <property type="nucleotide sequence ID" value="NZ_BAAADB010000023.1"/>
</dbReference>
<dbReference type="SUPFAM" id="SSF53271">
    <property type="entry name" value="PRTase-like"/>
    <property type="match status" value="1"/>
</dbReference>
<dbReference type="InterPro" id="IPR051910">
    <property type="entry name" value="ComF/GntX_DNA_util-trans"/>
</dbReference>
<evidence type="ECO:0000313" key="3">
    <source>
        <dbReference type="EMBL" id="GAA0515679.1"/>
    </source>
</evidence>
<comment type="caution">
    <text evidence="3">The sequence shown here is derived from an EMBL/GenBank/DDBJ whole genome shotgun (WGS) entry which is preliminary data.</text>
</comment>
<evidence type="ECO:0000256" key="1">
    <source>
        <dbReference type="ARBA" id="ARBA00008007"/>
    </source>
</evidence>
<feature type="domain" description="Double zinc ribbon" evidence="2">
    <location>
        <begin position="32"/>
        <end position="66"/>
    </location>
</feature>
<dbReference type="InterPro" id="IPR044005">
    <property type="entry name" value="DZR_2"/>
</dbReference>
<evidence type="ECO:0000259" key="2">
    <source>
        <dbReference type="Pfam" id="PF18912"/>
    </source>
</evidence>
<dbReference type="Proteomes" id="UP001500191">
    <property type="component" value="Unassembled WGS sequence"/>
</dbReference>
<dbReference type="PANTHER" id="PTHR47505">
    <property type="entry name" value="DNA UTILIZATION PROTEIN YHGH"/>
    <property type="match status" value="1"/>
</dbReference>
<accession>A0ABP3MBH0</accession>
<keyword evidence="4" id="KW-1185">Reference proteome</keyword>
<dbReference type="CDD" id="cd06223">
    <property type="entry name" value="PRTases_typeI"/>
    <property type="match status" value="1"/>
</dbReference>
<dbReference type="PANTHER" id="PTHR47505:SF1">
    <property type="entry name" value="DNA UTILIZATION PROTEIN YHGH"/>
    <property type="match status" value="1"/>
</dbReference>
<sequence>MAAHPGDRTAPVPGRTAAGIALNAAQLLGDALRALLPRACPGCGGQLGRAAGLCPACRAHLHARVEAHSPLRAQPVPHLVTLGAYRGVNRRVVRTLKFGGARDLAAVLGEALAQGVPTHWDVRAVVPVPLHPARQRQRGFNQAELLGRAVAAGLGVPCVPGLQRTRHTAQQARRHAAQREDLHGAFRAHPDALPGGPVLLIDDVFTTGNTLLACQDTLKEAGVTELYAAVIAR</sequence>
<organism evidence="3 4">
    <name type="scientific">Deinococcus depolymerans</name>
    <dbReference type="NCBI Taxonomy" id="392408"/>
    <lineage>
        <taxon>Bacteria</taxon>
        <taxon>Thermotogati</taxon>
        <taxon>Deinococcota</taxon>
        <taxon>Deinococci</taxon>
        <taxon>Deinococcales</taxon>
        <taxon>Deinococcaceae</taxon>
        <taxon>Deinococcus</taxon>
    </lineage>
</organism>
<reference evidence="4" key="1">
    <citation type="journal article" date="2019" name="Int. J. Syst. Evol. Microbiol.">
        <title>The Global Catalogue of Microorganisms (GCM) 10K type strain sequencing project: providing services to taxonomists for standard genome sequencing and annotation.</title>
        <authorList>
            <consortium name="The Broad Institute Genomics Platform"/>
            <consortium name="The Broad Institute Genome Sequencing Center for Infectious Disease"/>
            <person name="Wu L."/>
            <person name="Ma J."/>
        </authorList>
    </citation>
    <scope>NUCLEOTIDE SEQUENCE [LARGE SCALE GENOMIC DNA]</scope>
    <source>
        <strain evidence="4">JCM 14368</strain>
    </source>
</reference>
<dbReference type="Pfam" id="PF18912">
    <property type="entry name" value="DZR_2"/>
    <property type="match status" value="1"/>
</dbReference>
<dbReference type="InterPro" id="IPR000836">
    <property type="entry name" value="PRTase_dom"/>
</dbReference>
<dbReference type="EMBL" id="BAAADB010000023">
    <property type="protein sequence ID" value="GAA0515679.1"/>
    <property type="molecule type" value="Genomic_DNA"/>
</dbReference>
<protein>
    <submittedName>
        <fullName evidence="3">ComF family protein</fullName>
    </submittedName>
</protein>
<comment type="similarity">
    <text evidence="1">Belongs to the ComF/GntX family.</text>
</comment>
<name>A0ABP3MBH0_9DEIO</name>
<dbReference type="InterPro" id="IPR029057">
    <property type="entry name" value="PRTase-like"/>
</dbReference>
<gene>
    <name evidence="3" type="ORF">GCM10008937_24280</name>
</gene>